<dbReference type="AlphaFoldDB" id="R8BCP0"/>
<evidence type="ECO:0000256" key="1">
    <source>
        <dbReference type="SAM" id="MobiDB-lite"/>
    </source>
</evidence>
<feature type="region of interest" description="Disordered" evidence="1">
    <location>
        <begin position="119"/>
        <end position="139"/>
    </location>
</feature>
<evidence type="ECO:0000313" key="2">
    <source>
        <dbReference type="EMBL" id="EON97061.1"/>
    </source>
</evidence>
<dbReference type="RefSeq" id="XP_007918153.1">
    <property type="nucleotide sequence ID" value="XM_007919962.1"/>
</dbReference>
<protein>
    <submittedName>
        <fullName evidence="2">Uncharacterized protein</fullName>
    </submittedName>
</protein>
<dbReference type="KEGG" id="tmn:UCRPA7_7430"/>
<feature type="region of interest" description="Disordered" evidence="1">
    <location>
        <begin position="291"/>
        <end position="378"/>
    </location>
</feature>
<keyword evidence="3" id="KW-1185">Reference proteome</keyword>
<feature type="compositionally biased region" description="Low complexity" evidence="1">
    <location>
        <begin position="297"/>
        <end position="328"/>
    </location>
</feature>
<feature type="compositionally biased region" description="Basic and acidic residues" evidence="1">
    <location>
        <begin position="11"/>
        <end position="30"/>
    </location>
</feature>
<feature type="compositionally biased region" description="Polar residues" evidence="1">
    <location>
        <begin position="360"/>
        <end position="371"/>
    </location>
</feature>
<reference evidence="3" key="1">
    <citation type="journal article" date="2013" name="Genome Announc.">
        <title>Draft genome sequence of the ascomycete Phaeoacremonium aleophilum strain UCR-PA7, a causal agent of the esca disease complex in grapevines.</title>
        <authorList>
            <person name="Blanco-Ulate B."/>
            <person name="Rolshausen P."/>
            <person name="Cantu D."/>
        </authorList>
    </citation>
    <scope>NUCLEOTIDE SEQUENCE [LARGE SCALE GENOMIC DNA]</scope>
    <source>
        <strain evidence="3">UCR-PA7</strain>
    </source>
</reference>
<sequence>MSSPTPCYVSYDEKPHGEHNGHGHGEDGKNNKLKISSSDRISPLAITPAESPDNQDEGEGNGDSDGNHTLSGVLGRVYISESVANEFRNEMESSLVQKAGDEMIEMMILRYILRSHPVTTTLPSRSPGHDDQRQHNDQHHWRLVSRRSPTFSQAFAKGPYTPQQRTSDHGTPSLPNPIAPVVTYWLHADDIPEQLRCAMPYATMHPDLRMLYPYLVVALHAESANLALAARHPDLTAGAARALESRAALRAHHVGSQGRPLSSDLCFFAALLTPDEFAIWSFRLVDSHRARSRSKSKCSAQSVSISSHVPRPASATSAATTTDLLSAPPLRPSTGNSQDQKRRPRCDRRPPSPLSRSGSHQYQSQRGQNNGDRPDCGPGVNLVATRLAQGNQLISVHLSTLVAWLNEIHYWATTEHGPAVASDLETCVNAR</sequence>
<evidence type="ECO:0000313" key="3">
    <source>
        <dbReference type="Proteomes" id="UP000014074"/>
    </source>
</evidence>
<dbReference type="HOGENOM" id="CLU_636445_0_0_1"/>
<dbReference type="GeneID" id="19328190"/>
<dbReference type="EMBL" id="KB933293">
    <property type="protein sequence ID" value="EON97061.1"/>
    <property type="molecule type" value="Genomic_DNA"/>
</dbReference>
<name>R8BCP0_PHAM7</name>
<feature type="region of interest" description="Disordered" evidence="1">
    <location>
        <begin position="153"/>
        <end position="173"/>
    </location>
</feature>
<feature type="region of interest" description="Disordered" evidence="1">
    <location>
        <begin position="1"/>
        <end position="71"/>
    </location>
</feature>
<dbReference type="OrthoDB" id="5426911at2759"/>
<accession>R8BCP0</accession>
<feature type="compositionally biased region" description="Basic and acidic residues" evidence="1">
    <location>
        <begin position="127"/>
        <end position="139"/>
    </location>
</feature>
<feature type="compositionally biased region" description="Acidic residues" evidence="1">
    <location>
        <begin position="53"/>
        <end position="62"/>
    </location>
</feature>
<proteinExistence type="predicted"/>
<gene>
    <name evidence="2" type="ORF">UCRPA7_7430</name>
</gene>
<organism evidence="2 3">
    <name type="scientific">Phaeoacremonium minimum (strain UCR-PA7)</name>
    <name type="common">Esca disease fungus</name>
    <name type="synonym">Togninia minima</name>
    <dbReference type="NCBI Taxonomy" id="1286976"/>
    <lineage>
        <taxon>Eukaryota</taxon>
        <taxon>Fungi</taxon>
        <taxon>Dikarya</taxon>
        <taxon>Ascomycota</taxon>
        <taxon>Pezizomycotina</taxon>
        <taxon>Sordariomycetes</taxon>
        <taxon>Sordariomycetidae</taxon>
        <taxon>Togniniales</taxon>
        <taxon>Togniniaceae</taxon>
        <taxon>Phaeoacremonium</taxon>
    </lineage>
</organism>
<dbReference type="Proteomes" id="UP000014074">
    <property type="component" value="Unassembled WGS sequence"/>
</dbReference>